<evidence type="ECO:0000313" key="1">
    <source>
        <dbReference type="EMBL" id="KAH7902793.1"/>
    </source>
</evidence>
<keyword evidence="2" id="KW-1185">Reference proteome</keyword>
<proteinExistence type="predicted"/>
<comment type="caution">
    <text evidence="1">The sequence shown here is derived from an EMBL/GenBank/DDBJ whole genome shotgun (WGS) entry which is preliminary data.</text>
</comment>
<name>A0ACB7ZPU7_9AGAM</name>
<dbReference type="EMBL" id="MU269533">
    <property type="protein sequence ID" value="KAH7902793.1"/>
    <property type="molecule type" value="Genomic_DNA"/>
</dbReference>
<dbReference type="Proteomes" id="UP000790377">
    <property type="component" value="Unassembled WGS sequence"/>
</dbReference>
<sequence length="331" mass="37048">MDACESVAIPTESEKRLNSWYPKDIVARPYVSFKVTLDANVDVEGMMKKRYPPKPTVTPAIQVILHRGLFAGTFYFDTTLLARSNRASSSPMEPIYAHSTVLDAMHLQLFPNQNSSQDNAPFDISFDGYDSDSDYDETEVNDELDTGEDVTIEESTPHNHPSPNTLLRKPPPAYQAIQPAVRTIQMNGVALKTLKALVYHCYTSEISFRPLRSVPANTTKDRPLLSDHPDRIYCSPKSMYRLADKIGAEELKKLSLASIRSNLSKHNILDEVFSHFTSRYSAVLDMELGLLAEHAQKLEVVQALPGKLRAVASGALPHSHEALFSVMQRMR</sequence>
<accession>A0ACB7ZPU7</accession>
<evidence type="ECO:0000313" key="2">
    <source>
        <dbReference type="Proteomes" id="UP000790377"/>
    </source>
</evidence>
<organism evidence="1 2">
    <name type="scientific">Hygrophoropsis aurantiaca</name>
    <dbReference type="NCBI Taxonomy" id="72124"/>
    <lineage>
        <taxon>Eukaryota</taxon>
        <taxon>Fungi</taxon>
        <taxon>Dikarya</taxon>
        <taxon>Basidiomycota</taxon>
        <taxon>Agaricomycotina</taxon>
        <taxon>Agaricomycetes</taxon>
        <taxon>Agaricomycetidae</taxon>
        <taxon>Boletales</taxon>
        <taxon>Coniophorineae</taxon>
        <taxon>Hygrophoropsidaceae</taxon>
        <taxon>Hygrophoropsis</taxon>
    </lineage>
</organism>
<reference evidence="1" key="1">
    <citation type="journal article" date="2021" name="New Phytol.">
        <title>Evolutionary innovations through gain and loss of genes in the ectomycorrhizal Boletales.</title>
        <authorList>
            <person name="Wu G."/>
            <person name="Miyauchi S."/>
            <person name="Morin E."/>
            <person name="Kuo A."/>
            <person name="Drula E."/>
            <person name="Varga T."/>
            <person name="Kohler A."/>
            <person name="Feng B."/>
            <person name="Cao Y."/>
            <person name="Lipzen A."/>
            <person name="Daum C."/>
            <person name="Hundley H."/>
            <person name="Pangilinan J."/>
            <person name="Johnson J."/>
            <person name="Barry K."/>
            <person name="LaButti K."/>
            <person name="Ng V."/>
            <person name="Ahrendt S."/>
            <person name="Min B."/>
            <person name="Choi I.G."/>
            <person name="Park H."/>
            <person name="Plett J.M."/>
            <person name="Magnuson J."/>
            <person name="Spatafora J.W."/>
            <person name="Nagy L.G."/>
            <person name="Henrissat B."/>
            <person name="Grigoriev I.V."/>
            <person name="Yang Z.L."/>
            <person name="Xu J."/>
            <person name="Martin F.M."/>
        </authorList>
    </citation>
    <scope>NUCLEOTIDE SEQUENCE</scope>
    <source>
        <strain evidence="1">ATCC 28755</strain>
    </source>
</reference>
<gene>
    <name evidence="1" type="ORF">BJ138DRAFT_277462</name>
</gene>
<protein>
    <submittedName>
        <fullName evidence="1">Uncharacterized protein</fullName>
    </submittedName>
</protein>